<dbReference type="RefSeq" id="XP_011772289.1">
    <property type="nucleotide sequence ID" value="XM_011773987.1"/>
</dbReference>
<keyword evidence="2" id="KW-0812">Transmembrane</keyword>
<dbReference type="InterPro" id="IPR029358">
    <property type="entry name" value="CFAP96"/>
</dbReference>
<accession>C9ZKZ0</accession>
<evidence type="ECO:0000256" key="2">
    <source>
        <dbReference type="SAM" id="Phobius"/>
    </source>
</evidence>
<feature type="region of interest" description="Disordered" evidence="1">
    <location>
        <begin position="138"/>
        <end position="157"/>
    </location>
</feature>
<reference evidence="4" key="1">
    <citation type="journal article" date="2010" name="PLoS Negl. Trop. Dis.">
        <title>The genome sequence of Trypanosoma brucei gambiense, causative agent of chronic human african trypanosomiasis.</title>
        <authorList>
            <person name="Jackson A.P."/>
            <person name="Sanders M."/>
            <person name="Berry A."/>
            <person name="McQuillan J."/>
            <person name="Aslett M.A."/>
            <person name="Quail M.A."/>
            <person name="Chukualim B."/>
            <person name="Capewell P."/>
            <person name="MacLeod A."/>
            <person name="Melville S.E."/>
            <person name="Gibson W."/>
            <person name="Barry J.D."/>
            <person name="Berriman M."/>
            <person name="Hertz-Fowler C."/>
        </authorList>
    </citation>
    <scope>NUCLEOTIDE SEQUENCE [LARGE SCALE GENOMIC DNA]</scope>
    <source>
        <strain evidence="4">MHOM/CI/86/DAL972</strain>
    </source>
</reference>
<evidence type="ECO:0000313" key="3">
    <source>
        <dbReference type="EMBL" id="CBH09998.1"/>
    </source>
</evidence>
<name>C9ZKZ0_TRYB9</name>
<feature type="compositionally biased region" description="Basic residues" evidence="1">
    <location>
        <begin position="188"/>
        <end position="198"/>
    </location>
</feature>
<evidence type="ECO:0000313" key="4">
    <source>
        <dbReference type="Proteomes" id="UP000002316"/>
    </source>
</evidence>
<dbReference type="VEuPathDB" id="TriTrypDB:Tbg972.3.3370"/>
<dbReference type="AlphaFoldDB" id="C9ZKZ0"/>
<dbReference type="PANTHER" id="PTHR31144">
    <property type="entry name" value="UPF0602 PROTEIN C4ORF47"/>
    <property type="match status" value="1"/>
</dbReference>
<organism evidence="3 4">
    <name type="scientific">Trypanosoma brucei gambiense (strain MHOM/CI/86/DAL972)</name>
    <dbReference type="NCBI Taxonomy" id="679716"/>
    <lineage>
        <taxon>Eukaryota</taxon>
        <taxon>Discoba</taxon>
        <taxon>Euglenozoa</taxon>
        <taxon>Kinetoplastea</taxon>
        <taxon>Metakinetoplastina</taxon>
        <taxon>Trypanosomatida</taxon>
        <taxon>Trypanosomatidae</taxon>
        <taxon>Trypanosoma</taxon>
    </lineage>
</organism>
<sequence length="398" mass="45120">MNGTHHLDNGLDYLFCFILRLHFLIISLFLCLYSCSYYNHHVEFKAEQMTHLSAFGGLFSDPPLVSTDIDPKKTDPYDKMDTIPSRYLGKGMSIGRCPSGNGPEVFFDKKFLTLASAEQNNNKSVGPFEDATTRMHRERREAKKHNISNKDFLPPSFPKSINGPGGYSGCFQERPYEFIMPGEEGGPKSKKSKRKKKASSSEEDSKGKELLPNIKTNPSKKGTYGYVGILLDNPKYNDDWRKEHEKLEAAEAKKRKKLAPPKPLGPLFRTPGVIHDYLDELPATGVSGVYHFEPADEKPSKRKRKNKQEAAGPTFVQERAMTFVWTRSGNEGNIDPFPNTWIDVAALEEEEKKKNRRRRRAKAKDTYVPGPPKGATGVWKPNTFECTSVVQSCLRRFY</sequence>
<keyword evidence="2" id="KW-1133">Transmembrane helix</keyword>
<dbReference type="EMBL" id="FN554966">
    <property type="protein sequence ID" value="CBH09998.1"/>
    <property type="molecule type" value="Genomic_DNA"/>
</dbReference>
<gene>
    <name evidence="3" type="ORF">TbgDal_III3370</name>
</gene>
<dbReference type="Pfam" id="PF15239">
    <property type="entry name" value="CFAP96-like"/>
    <property type="match status" value="1"/>
</dbReference>
<dbReference type="Proteomes" id="UP000002316">
    <property type="component" value="Chromosome 3"/>
</dbReference>
<dbReference type="PANTHER" id="PTHR31144:SF6">
    <property type="entry name" value="CILIA-AND FLAGELLA-ASSOCIATED PROTEIN 96"/>
    <property type="match status" value="1"/>
</dbReference>
<dbReference type="GO" id="GO:0005881">
    <property type="term" value="C:cytoplasmic microtubule"/>
    <property type="evidence" value="ECO:0007669"/>
    <property type="project" value="TreeGrafter"/>
</dbReference>
<keyword evidence="2" id="KW-0472">Membrane</keyword>
<feature type="transmembrane region" description="Helical" evidence="2">
    <location>
        <begin position="12"/>
        <end position="35"/>
    </location>
</feature>
<feature type="compositionally biased region" description="Basic and acidic residues" evidence="1">
    <location>
        <begin position="199"/>
        <end position="209"/>
    </location>
</feature>
<feature type="region of interest" description="Disordered" evidence="1">
    <location>
        <begin position="350"/>
        <end position="374"/>
    </location>
</feature>
<protein>
    <submittedName>
        <fullName evidence="3">Uncharacterized protein</fullName>
    </submittedName>
</protein>
<dbReference type="KEGG" id="tbg:TbgDal_III3370"/>
<feature type="region of interest" description="Disordered" evidence="1">
    <location>
        <begin position="290"/>
        <end position="312"/>
    </location>
</feature>
<proteinExistence type="predicted"/>
<dbReference type="GeneID" id="23859126"/>
<feature type="region of interest" description="Disordered" evidence="1">
    <location>
        <begin position="178"/>
        <end position="218"/>
    </location>
</feature>
<evidence type="ECO:0000256" key="1">
    <source>
        <dbReference type="SAM" id="MobiDB-lite"/>
    </source>
</evidence>
<dbReference type="OrthoDB" id="276733at2759"/>